<feature type="domain" description="TonB-dependent receptor plug" evidence="7">
    <location>
        <begin position="151"/>
        <end position="257"/>
    </location>
</feature>
<dbReference type="SUPFAM" id="SSF56935">
    <property type="entry name" value="Porins"/>
    <property type="match status" value="1"/>
</dbReference>
<keyword evidence="4" id="KW-0812">Transmembrane</keyword>
<proteinExistence type="predicted"/>
<dbReference type="Gene3D" id="2.40.170.20">
    <property type="entry name" value="TonB-dependent receptor, beta-barrel domain"/>
    <property type="match status" value="1"/>
</dbReference>
<evidence type="ECO:0000256" key="6">
    <source>
        <dbReference type="ARBA" id="ARBA00023237"/>
    </source>
</evidence>
<dbReference type="Gene3D" id="2.60.40.1120">
    <property type="entry name" value="Carboxypeptidase-like, regulatory domain"/>
    <property type="match status" value="1"/>
</dbReference>
<evidence type="ECO:0000256" key="3">
    <source>
        <dbReference type="ARBA" id="ARBA00022452"/>
    </source>
</evidence>
<sequence>MSLALLSGSTARCFGYGMLLLALLLVTGTPLLVAQEVTGTIVGTVTDNSGAVVPGAKVTITNTDRNAVVRTTKTGKEGEYSAPLLPIGHYSVTVETSGFKKATQADIILNVNDKRSVNAVLEVGNNTETVTVEADALQVNSESDAASGLITGTQVRELALQSRNYEELVQLMPGVSADIGDALYAGVSAPNGNTNETAFSLNGSFGSSNSWTVDGADNVDRGGNFSLLNYPSVDAIEEFKVLRGNYSAEYGRSAGGVINVITRSGKSKFHGGVYEFFRNDVLDANDWGNKQQSPVASRTPFRYNDFGWTLGGPVFIPHLYNTERNKTFFFYSEELRRVVQQNPVTGVVPDANERAGNFENSVCSVYPNSDGSCPGQVVSNVSSINPAAAAYLKDVYSHLPLPTTPGQDLLFANEGNIFNFQQEIGRIDHTFNSKLSGFVRYMQDSIPTVEGGGLFNGNPLPNITQTSTDSPGQNVAANLTWIITPTLINEVEYAWSSGAIKSHNSGQLAASNSPDVASAIALPFQETLNRIPSIAYGVSNASFFGFGTYGDFNKNNAIFDNVTKTIGKHSLKFGFSYNHYEKSENSASNNAGTFTFAATPYAGAPAGDQKAEFEQEFALFLSGQFSQFTQSANDFRAVIFQNQIEFYGQDAYKPIPNLTLNFGLRYSIFRQPTDGNGRTTNFVPTLYTSAKAPGIDDNGNVVVTPNYDPLNGIIIGGSGNGAHNSPYNTAIAPQFHNGYQPRIGFSFDPWNNGKTAVRGGYGVFVESPGVGFIENNEFINPPFVGNTTISGGPFNNPSAGSATNNSVQSVGGVSTNWHQPYAQQWDLDLQRQIPYDIVLDVGYYGSKGTHQLSQVDINQPLPGAYVNNATIENGLGYDPMADPPVPLQQMTSDSQSLLNIIRPYQGYGPIDLYEPIFSSNYNSLQTSLQKRFNGGSLVSVNYTWSKSLTNRPDQAGGNLPVPQNSYNLSAEYGPSRFDRRNVFNANWVYELPFFSKQQGLTGRVLGGWEFSGIVQLQSGQWLSAIGDSAIDPGGLGVFTSATAPNDPRPDQVGNPNRHAPHTIASWYDTTAFTDVPTNEFRPGNSTRATILGPGSQRWDMALLKNIKVYGDQLFQFRAEAFNIWNHTNYNNVDTTQDDGTTGQVLGAGEKRILQVALKYNF</sequence>
<dbReference type="Pfam" id="PF25183">
    <property type="entry name" value="OMP_b-brl_4"/>
    <property type="match status" value="1"/>
</dbReference>
<evidence type="ECO:0000256" key="5">
    <source>
        <dbReference type="ARBA" id="ARBA00023136"/>
    </source>
</evidence>
<dbReference type="KEGG" id="gma:AciX8_2265"/>
<dbReference type="InterPro" id="IPR036942">
    <property type="entry name" value="Beta-barrel_TonB_sf"/>
</dbReference>
<evidence type="ECO:0000313" key="10">
    <source>
        <dbReference type="Proteomes" id="UP000007113"/>
    </source>
</evidence>
<dbReference type="Gene3D" id="2.170.130.10">
    <property type="entry name" value="TonB-dependent receptor, plug domain"/>
    <property type="match status" value="1"/>
</dbReference>
<dbReference type="eggNOG" id="COG4771">
    <property type="taxonomic scope" value="Bacteria"/>
</dbReference>
<reference evidence="9 10" key="1">
    <citation type="submission" date="2011-11" db="EMBL/GenBank/DDBJ databases">
        <title>Complete sequence of Granulicella mallensis MP5ACTX8.</title>
        <authorList>
            <consortium name="US DOE Joint Genome Institute"/>
            <person name="Lucas S."/>
            <person name="Copeland A."/>
            <person name="Lapidus A."/>
            <person name="Cheng J.-F."/>
            <person name="Goodwin L."/>
            <person name="Pitluck S."/>
            <person name="Peters L."/>
            <person name="Lu M."/>
            <person name="Detter J.C."/>
            <person name="Han C."/>
            <person name="Tapia R."/>
            <person name="Land M."/>
            <person name="Hauser L."/>
            <person name="Kyrpides N."/>
            <person name="Ivanova N."/>
            <person name="Mikhailova N."/>
            <person name="Pagani I."/>
            <person name="Rawat S."/>
            <person name="Mannisto M."/>
            <person name="Haggblom M."/>
            <person name="Woyke T."/>
        </authorList>
    </citation>
    <scope>NUCLEOTIDE SEQUENCE [LARGE SCALE GENOMIC DNA]</scope>
    <source>
        <strain evidence="10">ATCC BAA-1857 / DSM 23137 / MP5ACTX8</strain>
    </source>
</reference>
<feature type="domain" description="TonB-dependent transporter Oar-like beta-barrel" evidence="8">
    <location>
        <begin position="261"/>
        <end position="1154"/>
    </location>
</feature>
<keyword evidence="2" id="KW-0813">Transport</keyword>
<dbReference type="SUPFAM" id="SSF49464">
    <property type="entry name" value="Carboxypeptidase regulatory domain-like"/>
    <property type="match status" value="1"/>
</dbReference>
<dbReference type="PANTHER" id="PTHR30069">
    <property type="entry name" value="TONB-DEPENDENT OUTER MEMBRANE RECEPTOR"/>
    <property type="match status" value="1"/>
</dbReference>
<dbReference type="GO" id="GO:0015344">
    <property type="term" value="F:siderophore uptake transmembrane transporter activity"/>
    <property type="evidence" value="ECO:0007669"/>
    <property type="project" value="TreeGrafter"/>
</dbReference>
<keyword evidence="6" id="KW-0998">Cell outer membrane</keyword>
<dbReference type="Proteomes" id="UP000007113">
    <property type="component" value="Chromosome"/>
</dbReference>
<dbReference type="AlphaFoldDB" id="G8NW71"/>
<dbReference type="GO" id="GO:0009279">
    <property type="term" value="C:cell outer membrane"/>
    <property type="evidence" value="ECO:0007669"/>
    <property type="project" value="UniProtKB-SubCell"/>
</dbReference>
<dbReference type="InterPro" id="IPR057601">
    <property type="entry name" value="Oar-like_b-barrel"/>
</dbReference>
<dbReference type="InterPro" id="IPR039426">
    <property type="entry name" value="TonB-dep_rcpt-like"/>
</dbReference>
<dbReference type="HOGENOM" id="CLU_006298_0_0_0"/>
<dbReference type="InterPro" id="IPR008969">
    <property type="entry name" value="CarboxyPept-like_regulatory"/>
</dbReference>
<evidence type="ECO:0000259" key="8">
    <source>
        <dbReference type="Pfam" id="PF25183"/>
    </source>
</evidence>
<keyword evidence="10" id="KW-1185">Reference proteome</keyword>
<dbReference type="InterPro" id="IPR037066">
    <property type="entry name" value="Plug_dom_sf"/>
</dbReference>
<protein>
    <submittedName>
        <fullName evidence="9">TonB-dependent receptor plug</fullName>
    </submittedName>
</protein>
<dbReference type="STRING" id="682795.AciX8_2265"/>
<evidence type="ECO:0000256" key="4">
    <source>
        <dbReference type="ARBA" id="ARBA00022692"/>
    </source>
</evidence>
<keyword evidence="3" id="KW-1134">Transmembrane beta strand</keyword>
<dbReference type="Pfam" id="PF07715">
    <property type="entry name" value="Plug"/>
    <property type="match status" value="1"/>
</dbReference>
<dbReference type="Pfam" id="PF13620">
    <property type="entry name" value="CarboxypepD_reg"/>
    <property type="match status" value="1"/>
</dbReference>
<dbReference type="GO" id="GO:0044718">
    <property type="term" value="P:siderophore transmembrane transport"/>
    <property type="evidence" value="ECO:0007669"/>
    <property type="project" value="TreeGrafter"/>
</dbReference>
<name>G8NW71_GRAMM</name>
<accession>G8NW71</accession>
<evidence type="ECO:0000313" key="9">
    <source>
        <dbReference type="EMBL" id="AEU36583.1"/>
    </source>
</evidence>
<organism evidence="9 10">
    <name type="scientific">Granulicella mallensis (strain ATCC BAA-1857 / DSM 23137 / MP5ACTX8)</name>
    <dbReference type="NCBI Taxonomy" id="682795"/>
    <lineage>
        <taxon>Bacteria</taxon>
        <taxon>Pseudomonadati</taxon>
        <taxon>Acidobacteriota</taxon>
        <taxon>Terriglobia</taxon>
        <taxon>Terriglobales</taxon>
        <taxon>Acidobacteriaceae</taxon>
        <taxon>Granulicella</taxon>
    </lineage>
</organism>
<dbReference type="EMBL" id="CP003130">
    <property type="protein sequence ID" value="AEU36583.1"/>
    <property type="molecule type" value="Genomic_DNA"/>
</dbReference>
<dbReference type="InterPro" id="IPR012910">
    <property type="entry name" value="Plug_dom"/>
</dbReference>
<gene>
    <name evidence="9" type="ordered locus">AciX8_2265</name>
</gene>
<evidence type="ECO:0000256" key="2">
    <source>
        <dbReference type="ARBA" id="ARBA00022448"/>
    </source>
</evidence>
<dbReference type="RefSeq" id="WP_014265461.1">
    <property type="nucleotide sequence ID" value="NC_016631.1"/>
</dbReference>
<keyword evidence="5" id="KW-0472">Membrane</keyword>
<keyword evidence="9" id="KW-0675">Receptor</keyword>
<dbReference type="PANTHER" id="PTHR30069:SF46">
    <property type="entry name" value="OAR PROTEIN"/>
    <property type="match status" value="1"/>
</dbReference>
<comment type="subcellular location">
    <subcellularLocation>
        <location evidence="1">Cell outer membrane</location>
        <topology evidence="1">Multi-pass membrane protein</topology>
    </subcellularLocation>
</comment>
<evidence type="ECO:0000259" key="7">
    <source>
        <dbReference type="Pfam" id="PF07715"/>
    </source>
</evidence>
<evidence type="ECO:0000256" key="1">
    <source>
        <dbReference type="ARBA" id="ARBA00004571"/>
    </source>
</evidence>